<evidence type="ECO:0000256" key="4">
    <source>
        <dbReference type="PROSITE-ProRule" id="PRU00169"/>
    </source>
</evidence>
<proteinExistence type="predicted"/>
<dbReference type="Pfam" id="PF01627">
    <property type="entry name" value="Hpt"/>
    <property type="match status" value="1"/>
</dbReference>
<keyword evidence="1 4" id="KW-0597">Phosphoprotein</keyword>
<dbReference type="GO" id="GO:0004672">
    <property type="term" value="F:protein kinase activity"/>
    <property type="evidence" value="ECO:0007669"/>
    <property type="project" value="UniProtKB-ARBA"/>
</dbReference>
<reference evidence="7 8" key="1">
    <citation type="submission" date="2019-04" db="EMBL/GenBank/DDBJ databases">
        <title>Reference strain of H23.</title>
        <authorList>
            <person name="Luo X."/>
        </authorList>
    </citation>
    <scope>NUCLEOTIDE SEQUENCE [LARGE SCALE GENOMIC DNA]</scope>
    <source>
        <strain evidence="7 8">H23</strain>
    </source>
</reference>
<dbReference type="InterPro" id="IPR001789">
    <property type="entry name" value="Sig_transdc_resp-reg_receiver"/>
</dbReference>
<dbReference type="SUPFAM" id="SSF52172">
    <property type="entry name" value="CheY-like"/>
    <property type="match status" value="1"/>
</dbReference>
<evidence type="ECO:0000313" key="8">
    <source>
        <dbReference type="Proteomes" id="UP000308707"/>
    </source>
</evidence>
<dbReference type="PROSITE" id="PS50894">
    <property type="entry name" value="HPT"/>
    <property type="match status" value="1"/>
</dbReference>
<evidence type="ECO:0000256" key="1">
    <source>
        <dbReference type="ARBA" id="ARBA00022553"/>
    </source>
</evidence>
<dbReference type="Gene3D" id="1.20.120.160">
    <property type="entry name" value="HPT domain"/>
    <property type="match status" value="1"/>
</dbReference>
<dbReference type="InterPro" id="IPR008207">
    <property type="entry name" value="Sig_transdc_His_kin_Hpt_dom"/>
</dbReference>
<accession>A0A4U5JW44</accession>
<feature type="domain" description="HPt" evidence="6">
    <location>
        <begin position="156"/>
        <end position="242"/>
    </location>
</feature>
<dbReference type="SMART" id="SM00448">
    <property type="entry name" value="REC"/>
    <property type="match status" value="1"/>
</dbReference>
<name>A0A4U5JW44_9GAMM</name>
<dbReference type="InterPro" id="IPR050595">
    <property type="entry name" value="Bact_response_regulator"/>
</dbReference>
<gene>
    <name evidence="7" type="ORF">FCE95_01085</name>
</gene>
<dbReference type="Gene3D" id="3.40.50.2300">
    <property type="match status" value="1"/>
</dbReference>
<feature type="domain" description="Response regulatory" evidence="5">
    <location>
        <begin position="10"/>
        <end position="124"/>
    </location>
</feature>
<feature type="modified residue" description="Phosphohistidine" evidence="3">
    <location>
        <position position="195"/>
    </location>
</feature>
<dbReference type="PANTHER" id="PTHR44591:SF21">
    <property type="entry name" value="TWO-COMPONENT RESPONSE REGULATOR"/>
    <property type="match status" value="1"/>
</dbReference>
<sequence>MQDANAMKPRLLLVEDDPASRAFMAAVIAQFPADVDTAGSVGAAATLATTRSYALWLFDSRLPDGSGIDLLIRLRKQGDTTPAVAHTASRDPDEHAALAQAGFLATLIKPFAAVELRDAIAAAIGPAPVALAPAAEPDPGSSVWDDESALAAMNGSQEHVTILRELFLSELPAQRDAVLGALDRGDNDAARDTLHRLKASCGFVGASRLKAAVERLDAAAADAAAAEFFADAVRRTLATSAS</sequence>
<evidence type="ECO:0000313" key="7">
    <source>
        <dbReference type="EMBL" id="TKR32948.1"/>
    </source>
</evidence>
<dbReference type="Proteomes" id="UP000308707">
    <property type="component" value="Unassembled WGS sequence"/>
</dbReference>
<dbReference type="AlphaFoldDB" id="A0A4U5JW44"/>
<evidence type="ECO:0000259" key="6">
    <source>
        <dbReference type="PROSITE" id="PS50894"/>
    </source>
</evidence>
<comment type="caution">
    <text evidence="7">The sequence shown here is derived from an EMBL/GenBank/DDBJ whole genome shotgun (WGS) entry which is preliminary data.</text>
</comment>
<dbReference type="OrthoDB" id="5966285at2"/>
<dbReference type="InterPro" id="IPR036641">
    <property type="entry name" value="HPT_dom_sf"/>
</dbReference>
<dbReference type="SUPFAM" id="SSF47226">
    <property type="entry name" value="Histidine-containing phosphotransfer domain, HPT domain"/>
    <property type="match status" value="1"/>
</dbReference>
<dbReference type="PROSITE" id="PS50110">
    <property type="entry name" value="RESPONSE_REGULATORY"/>
    <property type="match status" value="1"/>
</dbReference>
<dbReference type="RefSeq" id="WP_137265157.1">
    <property type="nucleotide sequence ID" value="NZ_SZUA01000001.1"/>
</dbReference>
<dbReference type="CDD" id="cd00156">
    <property type="entry name" value="REC"/>
    <property type="match status" value="1"/>
</dbReference>
<dbReference type="PANTHER" id="PTHR44591">
    <property type="entry name" value="STRESS RESPONSE REGULATOR PROTEIN 1"/>
    <property type="match status" value="1"/>
</dbReference>
<evidence type="ECO:0000256" key="3">
    <source>
        <dbReference type="PROSITE-ProRule" id="PRU00110"/>
    </source>
</evidence>
<dbReference type="GO" id="GO:0000160">
    <property type="term" value="P:phosphorelay signal transduction system"/>
    <property type="evidence" value="ECO:0007669"/>
    <property type="project" value="UniProtKB-KW"/>
</dbReference>
<evidence type="ECO:0000259" key="5">
    <source>
        <dbReference type="PROSITE" id="PS50110"/>
    </source>
</evidence>
<feature type="modified residue" description="4-aspartylphosphate" evidence="4">
    <location>
        <position position="59"/>
    </location>
</feature>
<dbReference type="EMBL" id="SZUA01000001">
    <property type="protein sequence ID" value="TKR32948.1"/>
    <property type="molecule type" value="Genomic_DNA"/>
</dbReference>
<dbReference type="Pfam" id="PF00072">
    <property type="entry name" value="Response_reg"/>
    <property type="match status" value="1"/>
</dbReference>
<evidence type="ECO:0000256" key="2">
    <source>
        <dbReference type="ARBA" id="ARBA00023012"/>
    </source>
</evidence>
<keyword evidence="2" id="KW-0902">Two-component regulatory system</keyword>
<protein>
    <submittedName>
        <fullName evidence="7">Response regulator</fullName>
    </submittedName>
</protein>
<keyword evidence="8" id="KW-1185">Reference proteome</keyword>
<organism evidence="7 8">
    <name type="scientific">Luteimonas gilva</name>
    <dbReference type="NCBI Taxonomy" id="2572684"/>
    <lineage>
        <taxon>Bacteria</taxon>
        <taxon>Pseudomonadati</taxon>
        <taxon>Pseudomonadota</taxon>
        <taxon>Gammaproteobacteria</taxon>
        <taxon>Lysobacterales</taxon>
        <taxon>Lysobacteraceae</taxon>
        <taxon>Luteimonas</taxon>
    </lineage>
</organism>
<dbReference type="InterPro" id="IPR011006">
    <property type="entry name" value="CheY-like_superfamily"/>
</dbReference>